<evidence type="ECO:0000313" key="5">
    <source>
        <dbReference type="EMBL" id="JAR90649.1"/>
    </source>
</evidence>
<dbReference type="Gene3D" id="1.10.10.60">
    <property type="entry name" value="Homeodomain-like"/>
    <property type="match status" value="2"/>
</dbReference>
<dbReference type="PROSITE" id="PS51253">
    <property type="entry name" value="HTH_CENPB"/>
    <property type="match status" value="1"/>
</dbReference>
<dbReference type="InterPro" id="IPR006600">
    <property type="entry name" value="HTH_CenpB_DNA-bd_dom"/>
</dbReference>
<evidence type="ECO:0000259" key="4">
    <source>
        <dbReference type="PROSITE" id="PS51253"/>
    </source>
</evidence>
<dbReference type="Pfam" id="PF09607">
    <property type="entry name" value="BrkDBD"/>
    <property type="match status" value="1"/>
</dbReference>
<comment type="subcellular location">
    <subcellularLocation>
        <location evidence="1">Nucleus</location>
    </subcellularLocation>
</comment>
<dbReference type="InterPro" id="IPR004875">
    <property type="entry name" value="DDE_SF_endonuclease_dom"/>
</dbReference>
<dbReference type="Pfam" id="PF03221">
    <property type="entry name" value="HTH_Tnp_Tc5"/>
    <property type="match status" value="1"/>
</dbReference>
<evidence type="ECO:0000256" key="2">
    <source>
        <dbReference type="ARBA" id="ARBA00023125"/>
    </source>
</evidence>
<dbReference type="EMBL" id="GEGO01004755">
    <property type="protein sequence ID" value="JAR90649.1"/>
    <property type="molecule type" value="Transcribed_RNA"/>
</dbReference>
<dbReference type="GO" id="GO:0005634">
    <property type="term" value="C:nucleus"/>
    <property type="evidence" value="ECO:0007669"/>
    <property type="project" value="UniProtKB-SubCell"/>
</dbReference>
<dbReference type="SMART" id="SM00674">
    <property type="entry name" value="CENPB"/>
    <property type="match status" value="1"/>
</dbReference>
<evidence type="ECO:0000256" key="1">
    <source>
        <dbReference type="ARBA" id="ARBA00004123"/>
    </source>
</evidence>
<keyword evidence="2" id="KW-0238">DNA-binding</keyword>
<accession>A0A147BIN3</accession>
<protein>
    <submittedName>
        <fullName evidence="5">Putative pogo transposable element</fullName>
    </submittedName>
</protein>
<dbReference type="GO" id="GO:0003677">
    <property type="term" value="F:DNA binding"/>
    <property type="evidence" value="ECO:0007669"/>
    <property type="project" value="UniProtKB-KW"/>
</dbReference>
<feature type="domain" description="HTH CENPB-type" evidence="4">
    <location>
        <begin position="60"/>
        <end position="133"/>
    </location>
</feature>
<dbReference type="InterPro" id="IPR050863">
    <property type="entry name" value="CenT-Element_Derived"/>
</dbReference>
<reference evidence="5" key="1">
    <citation type="journal article" date="2018" name="PLoS Negl. Trop. Dis.">
        <title>Sialome diversity of ticks revealed by RNAseq of single tick salivary glands.</title>
        <authorList>
            <person name="Perner J."/>
            <person name="Kropackova S."/>
            <person name="Kopacek P."/>
            <person name="Ribeiro J.M."/>
        </authorList>
    </citation>
    <scope>NUCLEOTIDE SEQUENCE</scope>
    <source>
        <strain evidence="5">Siblings of single egg batch collected in Ceske Budejovice</strain>
        <tissue evidence="5">Salivary glands</tissue>
    </source>
</reference>
<dbReference type="SUPFAM" id="SSF46689">
    <property type="entry name" value="Homeodomain-like"/>
    <property type="match status" value="1"/>
</dbReference>
<dbReference type="PANTHER" id="PTHR19303">
    <property type="entry name" value="TRANSPOSON"/>
    <property type="match status" value="1"/>
</dbReference>
<dbReference type="Pfam" id="PF03184">
    <property type="entry name" value="DDE_1"/>
    <property type="match status" value="1"/>
</dbReference>
<feature type="non-terminal residue" evidence="5">
    <location>
        <position position="1"/>
    </location>
</feature>
<feature type="region of interest" description="Disordered" evidence="3">
    <location>
        <begin position="389"/>
        <end position="421"/>
    </location>
</feature>
<name>A0A147BIN3_IXORI</name>
<dbReference type="AlphaFoldDB" id="A0A147BIN3"/>
<evidence type="ECO:0000256" key="3">
    <source>
        <dbReference type="SAM" id="MobiDB-lite"/>
    </source>
</evidence>
<dbReference type="InterPro" id="IPR018586">
    <property type="entry name" value="Brinker_DNA-bd"/>
</dbReference>
<organism evidence="5">
    <name type="scientific">Ixodes ricinus</name>
    <name type="common">Common tick</name>
    <name type="synonym">Acarus ricinus</name>
    <dbReference type="NCBI Taxonomy" id="34613"/>
    <lineage>
        <taxon>Eukaryota</taxon>
        <taxon>Metazoa</taxon>
        <taxon>Ecdysozoa</taxon>
        <taxon>Arthropoda</taxon>
        <taxon>Chelicerata</taxon>
        <taxon>Arachnida</taxon>
        <taxon>Acari</taxon>
        <taxon>Parasitiformes</taxon>
        <taxon>Ixodida</taxon>
        <taxon>Ixodoidea</taxon>
        <taxon>Ixodidae</taxon>
        <taxon>Ixodinae</taxon>
        <taxon>Ixodes</taxon>
    </lineage>
</organism>
<proteinExistence type="predicted"/>
<dbReference type="InterPro" id="IPR009057">
    <property type="entry name" value="Homeodomain-like_sf"/>
</dbReference>
<sequence>TMPPKSRRQYSASFKRKVILYAEEKNNVAAEHSFGVSEKCVRGWRQQRDKIFACSGTRRSFRSPKQGQFPLVEEAVKEWVREQRDKSLSVSYEDIEGKARAVANEMDIDRSNFKISKKWVANFRKRHDLSLKRRTTVCQRLPDAYEEKLRSFHRYVADMRTKTDFMLGQIGNADQTPVWFDMPSSRTVAEKAARHVRPLTTGNEHDRFTAMLSCTAVGHKLPPFLIFKRKTMPTNERFPPKVIVRVNEKEYFNEETVLKRFRLVCCRRPGALLKPRSMLVLDSFRGHITDRVKKAVSNAGCDLVIIPGGMTSILQPLDVVLNKPFKDRVRLFYNEWMSRDDKPKTPTGRVKRASLSTVAQWVNDAWYELPTDMVCEAFSKCILAPLSPTGPSDPQDADSSDCAVVSSDEECDDDAFPNRLL</sequence>
<dbReference type="PANTHER" id="PTHR19303:SF74">
    <property type="entry name" value="POGO TRANSPOSABLE ELEMENT WITH KRAB DOMAIN"/>
    <property type="match status" value="1"/>
</dbReference>